<dbReference type="eggNOG" id="ENOG5030Z9B">
    <property type="taxonomic scope" value="Bacteria"/>
</dbReference>
<dbReference type="Proteomes" id="UP000030129">
    <property type="component" value="Unassembled WGS sequence"/>
</dbReference>
<sequence>MHKILYKTTRLELKYLYETVYLSFLEKGKTVHLGDIYGDVLCGVISDDDDWAIAAGSSLIIWTPKKTEIIQDARLSDVFAIRIVGKNTVNLLTDPWSDKAAVWEFNLLGKTFSKLYDFPNYINKPYTDIIEW</sequence>
<dbReference type="EMBL" id="JRLV01000032">
    <property type="protein sequence ID" value="KGO78713.1"/>
    <property type="molecule type" value="Genomic_DNA"/>
</dbReference>
<proteinExistence type="predicted"/>
<reference evidence="1 2" key="1">
    <citation type="submission" date="2013-09" db="EMBL/GenBank/DDBJ databases">
        <authorList>
            <person name="Zeng Z."/>
            <person name="Chen C."/>
        </authorList>
    </citation>
    <scope>NUCLEOTIDE SEQUENCE [LARGE SCALE GENOMIC DNA]</scope>
    <source>
        <strain evidence="1 2">F44-8</strain>
    </source>
</reference>
<keyword evidence="2" id="KW-1185">Reference proteome</keyword>
<dbReference type="RefSeq" id="WP_035136198.1">
    <property type="nucleotide sequence ID" value="NZ_JRLV01000032.1"/>
</dbReference>
<dbReference type="AlphaFoldDB" id="A0A0A2LHT1"/>
<protein>
    <submittedName>
        <fullName evidence="1">Uncharacterized protein</fullName>
    </submittedName>
</protein>
<accession>A0A0A2LHT1</accession>
<organism evidence="1 2">
    <name type="scientific">Flavobacterium beibuense F44-8</name>
    <dbReference type="NCBI Taxonomy" id="1406840"/>
    <lineage>
        <taxon>Bacteria</taxon>
        <taxon>Pseudomonadati</taxon>
        <taxon>Bacteroidota</taxon>
        <taxon>Flavobacteriia</taxon>
        <taxon>Flavobacteriales</taxon>
        <taxon>Flavobacteriaceae</taxon>
        <taxon>Flavobacterium</taxon>
    </lineage>
</organism>
<evidence type="ECO:0000313" key="1">
    <source>
        <dbReference type="EMBL" id="KGO78713.1"/>
    </source>
</evidence>
<name>A0A0A2LHT1_9FLAO</name>
<gene>
    <name evidence="1" type="ORF">Q763_17135</name>
</gene>
<evidence type="ECO:0000313" key="2">
    <source>
        <dbReference type="Proteomes" id="UP000030129"/>
    </source>
</evidence>
<comment type="caution">
    <text evidence="1">The sequence shown here is derived from an EMBL/GenBank/DDBJ whole genome shotgun (WGS) entry which is preliminary data.</text>
</comment>